<feature type="domain" description="Amine oxidase" evidence="1">
    <location>
        <begin position="89"/>
        <end position="308"/>
    </location>
</feature>
<dbReference type="Pfam" id="PF13450">
    <property type="entry name" value="NAD_binding_8"/>
    <property type="match status" value="1"/>
</dbReference>
<dbReference type="Gene3D" id="3.90.660.10">
    <property type="match status" value="1"/>
</dbReference>
<evidence type="ECO:0000313" key="3">
    <source>
        <dbReference type="Proteomes" id="UP000460290"/>
    </source>
</evidence>
<dbReference type="RefSeq" id="WP_160614311.1">
    <property type="nucleotide sequence ID" value="NZ_JAUFQM010000001.1"/>
</dbReference>
<dbReference type="SUPFAM" id="SSF51905">
    <property type="entry name" value="FAD/NAD(P)-binding domain"/>
    <property type="match status" value="1"/>
</dbReference>
<dbReference type="GO" id="GO:0016491">
    <property type="term" value="F:oxidoreductase activity"/>
    <property type="evidence" value="ECO:0007669"/>
    <property type="project" value="InterPro"/>
</dbReference>
<keyword evidence="3" id="KW-1185">Reference proteome</keyword>
<dbReference type="Gene3D" id="3.50.50.60">
    <property type="entry name" value="FAD/NAD(P)-binding domain"/>
    <property type="match status" value="1"/>
</dbReference>
<sequence length="313" mass="33598">MKVAIIGAGMAGLACATELAKHGIAAVIYDKGRGAGGRMATRRAKIDGVTLHFDHGAQYFTARDAGFKAVVKEWEQQGLVAPWPAAGAEAYVGTPAMNAPLKHMAAALDVCWGERALRLTQQGDHWHLEFEGSTESYSHLLLALPAEQAGELLAEVAPTFAEQAAASTSDPCWAVMASFAAPLPIEQDTLRDRKAQISWAARNNAKPGRGVEECWVIHASADHSREILELGKDVVADRLLSAFFRQAGIKPVAPTYLTAHRWRYAQSQAAEGDAALWNADISLGVAGDWLSQPRVEGAWLSGHGVAQRFLNAL</sequence>
<dbReference type="AlphaFoldDB" id="A0A844ZAD3"/>
<accession>A0A844ZAD3</accession>
<dbReference type="PROSITE" id="PS51257">
    <property type="entry name" value="PROKAR_LIPOPROTEIN"/>
    <property type="match status" value="1"/>
</dbReference>
<gene>
    <name evidence="2" type="ORF">GRI35_11665</name>
</gene>
<name>A0A844ZAD3_9SPHN</name>
<dbReference type="InterPro" id="IPR002937">
    <property type="entry name" value="Amino_oxidase"/>
</dbReference>
<dbReference type="InterPro" id="IPR036188">
    <property type="entry name" value="FAD/NAD-bd_sf"/>
</dbReference>
<dbReference type="Pfam" id="PF01593">
    <property type="entry name" value="Amino_oxidase"/>
    <property type="match status" value="1"/>
</dbReference>
<comment type="caution">
    <text evidence="2">The sequence shown here is derived from an EMBL/GenBank/DDBJ whole genome shotgun (WGS) entry which is preliminary data.</text>
</comment>
<evidence type="ECO:0000313" key="2">
    <source>
        <dbReference type="EMBL" id="MXO84023.1"/>
    </source>
</evidence>
<dbReference type="PANTHER" id="PTHR16128">
    <property type="entry name" value="FAD/NAD(P)-BINDING OXIDOREDUCTASE FAMILY PROTEIN"/>
    <property type="match status" value="1"/>
</dbReference>
<dbReference type="EMBL" id="WTYZ01000001">
    <property type="protein sequence ID" value="MXO84023.1"/>
    <property type="molecule type" value="Genomic_DNA"/>
</dbReference>
<reference evidence="2 3" key="1">
    <citation type="submission" date="2019-12" db="EMBL/GenBank/DDBJ databases">
        <title>Genomic-based taxomic classification of the family Erythrobacteraceae.</title>
        <authorList>
            <person name="Xu L."/>
        </authorList>
    </citation>
    <scope>NUCLEOTIDE SEQUENCE [LARGE SCALE GENOMIC DNA]</scope>
    <source>
        <strain evidence="2 3">KCTC 42006</strain>
    </source>
</reference>
<protein>
    <submittedName>
        <fullName evidence="2">NAD(P)-binding protein</fullName>
    </submittedName>
</protein>
<evidence type="ECO:0000259" key="1">
    <source>
        <dbReference type="Pfam" id="PF01593"/>
    </source>
</evidence>
<dbReference type="Proteomes" id="UP000460290">
    <property type="component" value="Unassembled WGS sequence"/>
</dbReference>
<proteinExistence type="predicted"/>
<organism evidence="2 3">
    <name type="scientific">Pontixanthobacter aestiaquae</name>
    <dbReference type="NCBI Taxonomy" id="1509367"/>
    <lineage>
        <taxon>Bacteria</taxon>
        <taxon>Pseudomonadati</taxon>
        <taxon>Pseudomonadota</taxon>
        <taxon>Alphaproteobacteria</taxon>
        <taxon>Sphingomonadales</taxon>
        <taxon>Erythrobacteraceae</taxon>
        <taxon>Pontixanthobacter</taxon>
    </lineage>
</organism>
<dbReference type="PANTHER" id="PTHR16128:SF5">
    <property type="entry name" value="FAD_NAD(P)-BINDING OXIDOREDUCTASE FAMILY PROTEIN"/>
    <property type="match status" value="1"/>
</dbReference>
<dbReference type="PRINTS" id="PR00419">
    <property type="entry name" value="ADXRDTASE"/>
</dbReference>
<dbReference type="OrthoDB" id="5792777at2"/>